<dbReference type="PANTHER" id="PTHR21342">
    <property type="entry name" value="PHOSPHOPANTETHEINE ADENYLYLTRANSFERASE"/>
    <property type="match status" value="1"/>
</dbReference>
<keyword evidence="4 9" id="KW-0547">Nucleotide-binding</keyword>
<feature type="binding site" evidence="9">
    <location>
        <position position="99"/>
    </location>
    <ligand>
        <name>ATP</name>
        <dbReference type="ChEBI" id="CHEBI:30616"/>
    </ligand>
</feature>
<keyword evidence="3 9" id="KW-0548">Nucleotidyltransferase</keyword>
<comment type="caution">
    <text evidence="11">The sequence shown here is derived from an EMBL/GenBank/DDBJ whole genome shotgun (WGS) entry which is preliminary data.</text>
</comment>
<evidence type="ECO:0000256" key="3">
    <source>
        <dbReference type="ARBA" id="ARBA00022695"/>
    </source>
</evidence>
<keyword evidence="2 9" id="KW-0808">Transferase</keyword>
<dbReference type="NCBIfam" id="TIGR00125">
    <property type="entry name" value="cyt_tran_rel"/>
    <property type="match status" value="1"/>
</dbReference>
<dbReference type="PRINTS" id="PR01020">
    <property type="entry name" value="LPSBIOSNTHSS"/>
</dbReference>
<dbReference type="UniPathway" id="UPA00241">
    <property type="reaction ID" value="UER00355"/>
</dbReference>
<comment type="function">
    <text evidence="9">Reversibly transfers an adenylyl group from ATP to 4'-phosphopantetheine, yielding dephospho-CoA (dPCoA) and pyrophosphate.</text>
</comment>
<sequence length="168" mass="18892">MMALAIFPGSFDPMTNGHLDIINRALKMFDRVMVAVLMNSAKKNPLFTIEERLALLRACIPSDRVVVSSFEGLLVDFAKHQDAKVLLRGLRAVSDFEYELQMAMMNRHLDEDIETVFLMPKTDYSYLSSRMVKEVARLGGDVSALVPPLIETSLRKKFNGEAIDLPEA</sequence>
<dbReference type="PANTHER" id="PTHR21342:SF1">
    <property type="entry name" value="PHOSPHOPANTETHEINE ADENYLYLTRANSFERASE"/>
    <property type="match status" value="1"/>
</dbReference>
<evidence type="ECO:0000313" key="12">
    <source>
        <dbReference type="Proteomes" id="UP000664417"/>
    </source>
</evidence>
<reference evidence="11" key="1">
    <citation type="submission" date="2021-03" db="EMBL/GenBank/DDBJ databases">
        <authorList>
            <person name="Wang G."/>
        </authorList>
    </citation>
    <scope>NUCLEOTIDE SEQUENCE</scope>
    <source>
        <strain evidence="11">KCTC 12899</strain>
    </source>
</reference>
<dbReference type="InterPro" id="IPR004821">
    <property type="entry name" value="Cyt_trans-like"/>
</dbReference>
<feature type="binding site" evidence="9">
    <location>
        <begin position="10"/>
        <end position="11"/>
    </location>
    <ligand>
        <name>ATP</name>
        <dbReference type="ChEBI" id="CHEBI:30616"/>
    </ligand>
</feature>
<dbReference type="Pfam" id="PF01467">
    <property type="entry name" value="CTP_transf_like"/>
    <property type="match status" value="1"/>
</dbReference>
<comment type="similarity">
    <text evidence="9">Belongs to the bacterial CoaD family.</text>
</comment>
<dbReference type="GO" id="GO:0005524">
    <property type="term" value="F:ATP binding"/>
    <property type="evidence" value="ECO:0007669"/>
    <property type="project" value="UniProtKB-KW"/>
</dbReference>
<dbReference type="RefSeq" id="WP_207859883.1">
    <property type="nucleotide sequence ID" value="NZ_JAFREP010000014.1"/>
</dbReference>
<evidence type="ECO:0000256" key="6">
    <source>
        <dbReference type="ARBA" id="ARBA00022842"/>
    </source>
</evidence>
<proteinExistence type="inferred from homology"/>
<feature type="binding site" evidence="9">
    <location>
        <position position="88"/>
    </location>
    <ligand>
        <name>substrate</name>
    </ligand>
</feature>
<dbReference type="NCBIfam" id="TIGR01510">
    <property type="entry name" value="coaD_prev_kdtB"/>
    <property type="match status" value="1"/>
</dbReference>
<comment type="catalytic activity">
    <reaction evidence="8 9">
        <text>(R)-4'-phosphopantetheine + ATP + H(+) = 3'-dephospho-CoA + diphosphate</text>
        <dbReference type="Rhea" id="RHEA:19801"/>
        <dbReference type="ChEBI" id="CHEBI:15378"/>
        <dbReference type="ChEBI" id="CHEBI:30616"/>
        <dbReference type="ChEBI" id="CHEBI:33019"/>
        <dbReference type="ChEBI" id="CHEBI:57328"/>
        <dbReference type="ChEBI" id="CHEBI:61723"/>
        <dbReference type="EC" id="2.7.7.3"/>
    </reaction>
</comment>
<dbReference type="CDD" id="cd02163">
    <property type="entry name" value="PPAT"/>
    <property type="match status" value="1"/>
</dbReference>
<feature type="binding site" evidence="9">
    <location>
        <position position="10"/>
    </location>
    <ligand>
        <name>substrate</name>
    </ligand>
</feature>
<evidence type="ECO:0000259" key="10">
    <source>
        <dbReference type="Pfam" id="PF01467"/>
    </source>
</evidence>
<dbReference type="Proteomes" id="UP000664417">
    <property type="component" value="Unassembled WGS sequence"/>
</dbReference>
<feature type="domain" description="Cytidyltransferase-like" evidence="10">
    <location>
        <begin position="6"/>
        <end position="134"/>
    </location>
</feature>
<dbReference type="InterPro" id="IPR014729">
    <property type="entry name" value="Rossmann-like_a/b/a_fold"/>
</dbReference>
<keyword evidence="6 9" id="KW-0460">Magnesium</keyword>
<feature type="site" description="Transition state stabilizer" evidence="9">
    <location>
        <position position="18"/>
    </location>
</feature>
<keyword evidence="5 9" id="KW-0067">ATP-binding</keyword>
<evidence type="ECO:0000256" key="1">
    <source>
        <dbReference type="ARBA" id="ARBA00022490"/>
    </source>
</evidence>
<feature type="binding site" evidence="9">
    <location>
        <position position="42"/>
    </location>
    <ligand>
        <name>substrate</name>
    </ligand>
</feature>
<evidence type="ECO:0000256" key="8">
    <source>
        <dbReference type="ARBA" id="ARBA00029346"/>
    </source>
</evidence>
<dbReference type="HAMAP" id="MF_00151">
    <property type="entry name" value="PPAT_bact"/>
    <property type="match status" value="1"/>
</dbReference>
<dbReference type="GO" id="GO:0015937">
    <property type="term" value="P:coenzyme A biosynthetic process"/>
    <property type="evidence" value="ECO:0007669"/>
    <property type="project" value="UniProtKB-UniRule"/>
</dbReference>
<keyword evidence="1 9" id="KW-0963">Cytoplasm</keyword>
<keyword evidence="12" id="KW-1185">Reference proteome</keyword>
<evidence type="ECO:0000256" key="5">
    <source>
        <dbReference type="ARBA" id="ARBA00022840"/>
    </source>
</evidence>
<dbReference type="EC" id="2.7.7.3" evidence="9"/>
<name>A0A8J7Q8P4_9BACT</name>
<evidence type="ECO:0000256" key="4">
    <source>
        <dbReference type="ARBA" id="ARBA00022741"/>
    </source>
</evidence>
<gene>
    <name evidence="9 11" type="primary">coaD</name>
    <name evidence="11" type="ORF">J3U88_14925</name>
</gene>
<feature type="binding site" evidence="9">
    <location>
        <begin position="89"/>
        <end position="91"/>
    </location>
    <ligand>
        <name>ATP</name>
        <dbReference type="ChEBI" id="CHEBI:30616"/>
    </ligand>
</feature>
<evidence type="ECO:0000313" key="11">
    <source>
        <dbReference type="EMBL" id="MBO1319767.1"/>
    </source>
</evidence>
<dbReference type="InterPro" id="IPR001980">
    <property type="entry name" value="PPAT"/>
</dbReference>
<feature type="binding site" evidence="9">
    <location>
        <position position="74"/>
    </location>
    <ligand>
        <name>substrate</name>
    </ligand>
</feature>
<organism evidence="11 12">
    <name type="scientific">Acanthopleuribacter pedis</name>
    <dbReference type="NCBI Taxonomy" id="442870"/>
    <lineage>
        <taxon>Bacteria</taxon>
        <taxon>Pseudomonadati</taxon>
        <taxon>Acidobacteriota</taxon>
        <taxon>Holophagae</taxon>
        <taxon>Acanthopleuribacterales</taxon>
        <taxon>Acanthopleuribacteraceae</taxon>
        <taxon>Acanthopleuribacter</taxon>
    </lineage>
</organism>
<dbReference type="AlphaFoldDB" id="A0A8J7Q8P4"/>
<dbReference type="SUPFAM" id="SSF52374">
    <property type="entry name" value="Nucleotidylyl transferase"/>
    <property type="match status" value="1"/>
</dbReference>
<comment type="subunit">
    <text evidence="9">Homohexamer.</text>
</comment>
<feature type="binding site" evidence="9">
    <location>
        <position position="18"/>
    </location>
    <ligand>
        <name>ATP</name>
        <dbReference type="ChEBI" id="CHEBI:30616"/>
    </ligand>
</feature>
<dbReference type="Gene3D" id="3.40.50.620">
    <property type="entry name" value="HUPs"/>
    <property type="match status" value="1"/>
</dbReference>
<evidence type="ECO:0000256" key="9">
    <source>
        <dbReference type="HAMAP-Rule" id="MF_00151"/>
    </source>
</evidence>
<dbReference type="GO" id="GO:0004595">
    <property type="term" value="F:pantetheine-phosphate adenylyltransferase activity"/>
    <property type="evidence" value="ECO:0007669"/>
    <property type="project" value="UniProtKB-UniRule"/>
</dbReference>
<dbReference type="EMBL" id="JAFREP010000014">
    <property type="protein sequence ID" value="MBO1319767.1"/>
    <property type="molecule type" value="Genomic_DNA"/>
</dbReference>
<keyword evidence="7 9" id="KW-0173">Coenzyme A biosynthesis</keyword>
<evidence type="ECO:0000256" key="2">
    <source>
        <dbReference type="ARBA" id="ARBA00022679"/>
    </source>
</evidence>
<feature type="binding site" evidence="9">
    <location>
        <begin position="124"/>
        <end position="130"/>
    </location>
    <ligand>
        <name>ATP</name>
        <dbReference type="ChEBI" id="CHEBI:30616"/>
    </ligand>
</feature>
<comment type="pathway">
    <text evidence="9">Cofactor biosynthesis; coenzyme A biosynthesis; CoA from (R)-pantothenate: step 4/5.</text>
</comment>
<comment type="cofactor">
    <cofactor evidence="9">
        <name>Mg(2+)</name>
        <dbReference type="ChEBI" id="CHEBI:18420"/>
    </cofactor>
</comment>
<protein>
    <recommendedName>
        <fullName evidence="9">Phosphopantetheine adenylyltransferase</fullName>
        <ecNumber evidence="9">2.7.7.3</ecNumber>
    </recommendedName>
    <alternativeName>
        <fullName evidence="9">Dephospho-CoA pyrophosphorylase</fullName>
    </alternativeName>
    <alternativeName>
        <fullName evidence="9">Pantetheine-phosphate adenylyltransferase</fullName>
        <shortName evidence="9">PPAT</shortName>
    </alternativeName>
</protein>
<comment type="subcellular location">
    <subcellularLocation>
        <location evidence="9">Cytoplasm</location>
    </subcellularLocation>
</comment>
<evidence type="ECO:0000256" key="7">
    <source>
        <dbReference type="ARBA" id="ARBA00022993"/>
    </source>
</evidence>
<dbReference type="GO" id="GO:0005737">
    <property type="term" value="C:cytoplasm"/>
    <property type="evidence" value="ECO:0007669"/>
    <property type="project" value="UniProtKB-SubCell"/>
</dbReference>
<accession>A0A8J7Q8P4</accession>